<name>A0A7W7WR92_9ACTN</name>
<dbReference type="Proteomes" id="UP000578819">
    <property type="component" value="Unassembled WGS sequence"/>
</dbReference>
<proteinExistence type="predicted"/>
<sequence length="85" mass="9038">MEIYMNKLPVALPAVQAPASAVRVYRAVEVFSASQVHQVQAQSELLLAVAPAGNKGTTGSMGEGIRVSNKRRTDVRGVPPRGRPV</sequence>
<dbReference type="EMBL" id="JACHJW010000001">
    <property type="protein sequence ID" value="MBB4960093.1"/>
    <property type="molecule type" value="Genomic_DNA"/>
</dbReference>
<organism evidence="2 3">
    <name type="scientific">Micromonospora polyrhachis</name>
    <dbReference type="NCBI Taxonomy" id="1282883"/>
    <lineage>
        <taxon>Bacteria</taxon>
        <taxon>Bacillati</taxon>
        <taxon>Actinomycetota</taxon>
        <taxon>Actinomycetes</taxon>
        <taxon>Micromonosporales</taxon>
        <taxon>Micromonosporaceae</taxon>
        <taxon>Micromonospora</taxon>
    </lineage>
</organism>
<keyword evidence="3" id="KW-1185">Reference proteome</keyword>
<accession>A0A7W7WR92</accession>
<feature type="region of interest" description="Disordered" evidence="1">
    <location>
        <begin position="57"/>
        <end position="85"/>
    </location>
</feature>
<gene>
    <name evidence="2" type="ORF">FHR38_003826</name>
</gene>
<reference evidence="2 3" key="1">
    <citation type="submission" date="2020-08" db="EMBL/GenBank/DDBJ databases">
        <title>Sequencing the genomes of 1000 actinobacteria strains.</title>
        <authorList>
            <person name="Klenk H.-P."/>
        </authorList>
    </citation>
    <scope>NUCLEOTIDE SEQUENCE [LARGE SCALE GENOMIC DNA]</scope>
    <source>
        <strain evidence="2 3">DSM 45886</strain>
    </source>
</reference>
<evidence type="ECO:0000256" key="1">
    <source>
        <dbReference type="SAM" id="MobiDB-lite"/>
    </source>
</evidence>
<dbReference type="AlphaFoldDB" id="A0A7W7WR92"/>
<dbReference type="RefSeq" id="WP_312882574.1">
    <property type="nucleotide sequence ID" value="NZ_JACHJW010000001.1"/>
</dbReference>
<protein>
    <submittedName>
        <fullName evidence="2">Uncharacterized protein</fullName>
    </submittedName>
</protein>
<evidence type="ECO:0000313" key="3">
    <source>
        <dbReference type="Proteomes" id="UP000578819"/>
    </source>
</evidence>
<comment type="caution">
    <text evidence="2">The sequence shown here is derived from an EMBL/GenBank/DDBJ whole genome shotgun (WGS) entry which is preliminary data.</text>
</comment>
<evidence type="ECO:0000313" key="2">
    <source>
        <dbReference type="EMBL" id="MBB4960093.1"/>
    </source>
</evidence>